<dbReference type="EMBL" id="FOQK01000022">
    <property type="protein sequence ID" value="SFI22046.1"/>
    <property type="molecule type" value="Genomic_DNA"/>
</dbReference>
<proteinExistence type="predicted"/>
<evidence type="ECO:0000313" key="1">
    <source>
        <dbReference type="EMBL" id="SFI22046.1"/>
    </source>
</evidence>
<dbReference type="InterPro" id="IPR011990">
    <property type="entry name" value="TPR-like_helical_dom_sf"/>
</dbReference>
<organism evidence="1 2">
    <name type="scientific">Selenomonas ruminantium</name>
    <dbReference type="NCBI Taxonomy" id="971"/>
    <lineage>
        <taxon>Bacteria</taxon>
        <taxon>Bacillati</taxon>
        <taxon>Bacillota</taxon>
        <taxon>Negativicutes</taxon>
        <taxon>Selenomonadales</taxon>
        <taxon>Selenomonadaceae</taxon>
        <taxon>Selenomonas</taxon>
    </lineage>
</organism>
<dbReference type="RefSeq" id="WP_075444953.1">
    <property type="nucleotide sequence ID" value="NZ_FOQK01000022.1"/>
</dbReference>
<dbReference type="SUPFAM" id="SSF81901">
    <property type="entry name" value="HCP-like"/>
    <property type="match status" value="1"/>
</dbReference>
<reference evidence="1 2" key="1">
    <citation type="submission" date="2016-10" db="EMBL/GenBank/DDBJ databases">
        <authorList>
            <person name="de Groot N.N."/>
        </authorList>
    </citation>
    <scope>NUCLEOTIDE SEQUENCE [LARGE SCALE GENOMIC DNA]</scope>
    <source>
        <strain evidence="1 2">Z108</strain>
    </source>
</reference>
<accession>A0A1I3GEY4</accession>
<dbReference type="Gene3D" id="1.25.40.10">
    <property type="entry name" value="Tetratricopeptide repeat domain"/>
    <property type="match status" value="1"/>
</dbReference>
<protein>
    <recommendedName>
        <fullName evidence="3">Sel1 repeat-containing protein</fullName>
    </recommendedName>
</protein>
<evidence type="ECO:0000313" key="2">
    <source>
        <dbReference type="Proteomes" id="UP000183639"/>
    </source>
</evidence>
<sequence>MTSICFDKIYIPFDEEKFIRQCMERFAEIRDDFGLDDDTLESAKANPLLERQIVPVLEGCNKQGIKEIKKRLPMWEVINRKNSYYGVGIACFDFSAWNVTDLTADLVERMCVYYREKCGLLYGKMEQIRHYEEVIRAKEAMATSGDVEAMFFLAEAYEVGRLCVRDREKVREFFQMAKRTWAGDLAEKYKAWLDKAVQDSGLEMIGRLGREYIEGTFAENAKKNHDVKLKKEIRWLNEAIEAGDGWAAFTKGNICYYGYGRWGERKQEAYNSYMKAARSKDSIYALEYGELCFRNGDLKKEVANALVKALNE</sequence>
<gene>
    <name evidence="1" type="ORF">SAMN04487861_1229</name>
</gene>
<dbReference type="AlphaFoldDB" id="A0A1I3GEY4"/>
<evidence type="ECO:0008006" key="3">
    <source>
        <dbReference type="Google" id="ProtNLM"/>
    </source>
</evidence>
<dbReference type="OrthoDB" id="9809047at2"/>
<name>A0A1I3GEY4_SELRU</name>
<dbReference type="Proteomes" id="UP000183639">
    <property type="component" value="Unassembled WGS sequence"/>
</dbReference>